<keyword evidence="3" id="KW-1185">Reference proteome</keyword>
<comment type="caution">
    <text evidence="2">The sequence shown here is derived from an EMBL/GenBank/DDBJ whole genome shotgun (WGS) entry which is preliminary data.</text>
</comment>
<evidence type="ECO:0008006" key="4">
    <source>
        <dbReference type="Google" id="ProtNLM"/>
    </source>
</evidence>
<evidence type="ECO:0000256" key="1">
    <source>
        <dbReference type="SAM" id="MobiDB-lite"/>
    </source>
</evidence>
<feature type="compositionally biased region" description="Low complexity" evidence="1">
    <location>
        <begin position="93"/>
        <end position="109"/>
    </location>
</feature>
<evidence type="ECO:0000313" key="3">
    <source>
        <dbReference type="Proteomes" id="UP000479710"/>
    </source>
</evidence>
<name>A0A6G1D4Z0_9ORYZ</name>
<dbReference type="Proteomes" id="UP000479710">
    <property type="component" value="Unassembled WGS sequence"/>
</dbReference>
<evidence type="ECO:0000313" key="2">
    <source>
        <dbReference type="EMBL" id="KAF0907501.1"/>
    </source>
</evidence>
<gene>
    <name evidence="2" type="ORF">E2562_017426</name>
</gene>
<protein>
    <recommendedName>
        <fullName evidence="4">C2H2-type domain-containing protein</fullName>
    </recommendedName>
</protein>
<dbReference type="AlphaFoldDB" id="A0A6G1D4Z0"/>
<accession>A0A6G1D4Z0</accession>
<feature type="region of interest" description="Disordered" evidence="1">
    <location>
        <begin position="93"/>
        <end position="113"/>
    </location>
</feature>
<dbReference type="OrthoDB" id="1915958at2759"/>
<reference evidence="2 3" key="1">
    <citation type="submission" date="2019-11" db="EMBL/GenBank/DDBJ databases">
        <title>Whole genome sequence of Oryza granulata.</title>
        <authorList>
            <person name="Li W."/>
        </authorList>
    </citation>
    <scope>NUCLEOTIDE SEQUENCE [LARGE SCALE GENOMIC DNA]</scope>
    <source>
        <strain evidence="3">cv. Menghai</strain>
        <tissue evidence="2">Leaf</tissue>
    </source>
</reference>
<organism evidence="2 3">
    <name type="scientific">Oryza meyeriana var. granulata</name>
    <dbReference type="NCBI Taxonomy" id="110450"/>
    <lineage>
        <taxon>Eukaryota</taxon>
        <taxon>Viridiplantae</taxon>
        <taxon>Streptophyta</taxon>
        <taxon>Embryophyta</taxon>
        <taxon>Tracheophyta</taxon>
        <taxon>Spermatophyta</taxon>
        <taxon>Magnoliopsida</taxon>
        <taxon>Liliopsida</taxon>
        <taxon>Poales</taxon>
        <taxon>Poaceae</taxon>
        <taxon>BOP clade</taxon>
        <taxon>Oryzoideae</taxon>
        <taxon>Oryzeae</taxon>
        <taxon>Oryzinae</taxon>
        <taxon>Oryza</taxon>
        <taxon>Oryza meyeriana</taxon>
    </lineage>
</organism>
<dbReference type="EMBL" id="SPHZ02000007">
    <property type="protein sequence ID" value="KAF0907501.1"/>
    <property type="molecule type" value="Genomic_DNA"/>
</dbReference>
<sequence length="128" mass="13243">MRLFILIQVHQQGNKTFRKSQALGGHQNAHRKERVAGVRWNPYVYHTAAAGASIPIASHGITAGTDGAGSERAVLAAAGRVDTVDMLSRTRASLGSSSAAGGAAGNASTKRSSPMGIAGEELVLDLHL</sequence>
<proteinExistence type="predicted"/>